<keyword evidence="3" id="KW-1185">Reference proteome</keyword>
<dbReference type="PANTHER" id="PTHR34980:SF2">
    <property type="entry name" value="INNER MEMBRANE PROTEIN YHAH-RELATED"/>
    <property type="match status" value="1"/>
</dbReference>
<feature type="transmembrane region" description="Helical" evidence="1">
    <location>
        <begin position="101"/>
        <end position="130"/>
    </location>
</feature>
<proteinExistence type="predicted"/>
<feature type="transmembrane region" description="Helical" evidence="1">
    <location>
        <begin position="68"/>
        <end position="89"/>
    </location>
</feature>
<evidence type="ECO:0000313" key="2">
    <source>
        <dbReference type="EMBL" id="SLN56361.1"/>
    </source>
</evidence>
<keyword evidence="1" id="KW-0472">Membrane</keyword>
<keyword evidence="1" id="KW-1133">Transmembrane helix</keyword>
<dbReference type="GO" id="GO:0005886">
    <property type="term" value="C:plasma membrane"/>
    <property type="evidence" value="ECO:0007669"/>
    <property type="project" value="TreeGrafter"/>
</dbReference>
<evidence type="ECO:0000313" key="3">
    <source>
        <dbReference type="Proteomes" id="UP000193061"/>
    </source>
</evidence>
<dbReference type="InterPro" id="IPR008523">
    <property type="entry name" value="DUF805"/>
</dbReference>
<dbReference type="RefSeq" id="WP_085806535.1">
    <property type="nucleotide sequence ID" value="NZ_FWFX01000009.1"/>
</dbReference>
<dbReference type="EMBL" id="FWFX01000009">
    <property type="protein sequence ID" value="SLN56361.1"/>
    <property type="molecule type" value="Genomic_DNA"/>
</dbReference>
<dbReference type="PANTHER" id="PTHR34980">
    <property type="entry name" value="INNER MEMBRANE PROTEIN-RELATED-RELATED"/>
    <property type="match status" value="1"/>
</dbReference>
<dbReference type="Pfam" id="PF05656">
    <property type="entry name" value="DUF805"/>
    <property type="match status" value="1"/>
</dbReference>
<organism evidence="2 3">
    <name type="scientific">Roseovarius albus</name>
    <dbReference type="NCBI Taxonomy" id="1247867"/>
    <lineage>
        <taxon>Bacteria</taxon>
        <taxon>Pseudomonadati</taxon>
        <taxon>Pseudomonadota</taxon>
        <taxon>Alphaproteobacteria</taxon>
        <taxon>Rhodobacterales</taxon>
        <taxon>Roseobacteraceae</taxon>
        <taxon>Roseovarius</taxon>
    </lineage>
</organism>
<accession>A0A1X6ZNL5</accession>
<dbReference type="Proteomes" id="UP000193061">
    <property type="component" value="Unassembled WGS sequence"/>
</dbReference>
<keyword evidence="1" id="KW-0812">Transmembrane</keyword>
<dbReference type="OrthoDB" id="9812349at2"/>
<name>A0A1X6ZNL5_9RHOB</name>
<protein>
    <submittedName>
        <fullName evidence="2">Inner membrane protein YhaH</fullName>
    </submittedName>
</protein>
<dbReference type="AlphaFoldDB" id="A0A1X6ZNL5"/>
<feature type="transmembrane region" description="Helical" evidence="1">
    <location>
        <begin position="27"/>
        <end position="48"/>
    </location>
</feature>
<reference evidence="2 3" key="1">
    <citation type="submission" date="2017-03" db="EMBL/GenBank/DDBJ databases">
        <authorList>
            <person name="Afonso C.L."/>
            <person name="Miller P.J."/>
            <person name="Scott M.A."/>
            <person name="Spackman E."/>
            <person name="Goraichik I."/>
            <person name="Dimitrov K.M."/>
            <person name="Suarez D.L."/>
            <person name="Swayne D.E."/>
        </authorList>
    </citation>
    <scope>NUCLEOTIDE SEQUENCE [LARGE SCALE GENOMIC DNA]</scope>
    <source>
        <strain evidence="2 3">CECT 7450</strain>
    </source>
</reference>
<gene>
    <name evidence="2" type="primary">yhaH_2</name>
    <name evidence="2" type="ORF">ROA7450_02918</name>
</gene>
<evidence type="ECO:0000256" key="1">
    <source>
        <dbReference type="SAM" id="Phobius"/>
    </source>
</evidence>
<sequence>MGFTEAVRTCLRDKYFTFQGRASRSEYWYFILFMWVTWLVLIIVFLSPGLWMGLVEAMISGGPSGTEYIVAAFVVIVSIALCIPMLTALVRRLHDCNLSGWWVLVMIVIGLIPVVGLLASIFTTIAWFVICVMKGTVGANKHGEDPLQVQKGAEVFA</sequence>